<dbReference type="GO" id="GO:0046872">
    <property type="term" value="F:metal ion binding"/>
    <property type="evidence" value="ECO:0007669"/>
    <property type="project" value="UniProtKB-KW"/>
</dbReference>
<dbReference type="EMBL" id="FOHK01000006">
    <property type="protein sequence ID" value="SET30442.1"/>
    <property type="molecule type" value="Genomic_DNA"/>
</dbReference>
<keyword evidence="5 8" id="KW-0862">Zinc</keyword>
<evidence type="ECO:0000256" key="3">
    <source>
        <dbReference type="ARBA" id="ARBA00022723"/>
    </source>
</evidence>
<dbReference type="Gene3D" id="1.10.60.40">
    <property type="match status" value="1"/>
</dbReference>
<keyword evidence="3 8" id="KW-0479">Metal-binding</keyword>
<keyword evidence="12" id="KW-1185">Reference proteome</keyword>
<dbReference type="Pfam" id="PF00245">
    <property type="entry name" value="Alk_phosphatase"/>
    <property type="match status" value="1"/>
</dbReference>
<evidence type="ECO:0000256" key="4">
    <source>
        <dbReference type="ARBA" id="ARBA00022801"/>
    </source>
</evidence>
<protein>
    <submittedName>
        <fullName evidence="11">Alkaline phosphatase</fullName>
    </submittedName>
</protein>
<dbReference type="OrthoDB" id="9794455at2"/>
<feature type="binding site" evidence="8">
    <location>
        <position position="254"/>
    </location>
    <ligand>
        <name>Mg(2+)</name>
        <dbReference type="ChEBI" id="CHEBI:18420"/>
    </ligand>
</feature>
<evidence type="ECO:0000256" key="9">
    <source>
        <dbReference type="RuleBase" id="RU003946"/>
    </source>
</evidence>
<dbReference type="PROSITE" id="PS00123">
    <property type="entry name" value="ALKALINE_PHOSPHATASE"/>
    <property type="match status" value="1"/>
</dbReference>
<evidence type="ECO:0000256" key="5">
    <source>
        <dbReference type="ARBA" id="ARBA00022833"/>
    </source>
</evidence>
<gene>
    <name evidence="11" type="ORF">SAMN05660429_01474</name>
</gene>
<comment type="similarity">
    <text evidence="1 9">Belongs to the alkaline phosphatase family.</text>
</comment>
<dbReference type="PRINTS" id="PR00113">
    <property type="entry name" value="ALKPHPHTASE"/>
</dbReference>
<dbReference type="AlphaFoldDB" id="A0A1I0DEI0"/>
<evidence type="ECO:0000313" key="12">
    <source>
        <dbReference type="Proteomes" id="UP000199308"/>
    </source>
</evidence>
<feature type="binding site" evidence="8">
    <location>
        <position position="302"/>
    </location>
    <ligand>
        <name>Zn(2+)</name>
        <dbReference type="ChEBI" id="CHEBI:29105"/>
        <label>2</label>
    </ligand>
</feature>
<feature type="chain" id="PRO_5011434982" evidence="10">
    <location>
        <begin position="24"/>
        <end position="439"/>
    </location>
</feature>
<reference evidence="11 12" key="1">
    <citation type="submission" date="2016-10" db="EMBL/GenBank/DDBJ databases">
        <authorList>
            <person name="de Groot N.N."/>
        </authorList>
    </citation>
    <scope>NUCLEOTIDE SEQUENCE [LARGE SCALE GENOMIC DNA]</scope>
    <source>
        <strain evidence="11 12">DSM 19706</strain>
    </source>
</reference>
<dbReference type="PANTHER" id="PTHR11596">
    <property type="entry name" value="ALKALINE PHOSPHATASE"/>
    <property type="match status" value="1"/>
</dbReference>
<feature type="binding site" evidence="8">
    <location>
        <position position="259"/>
    </location>
    <ligand>
        <name>Zn(2+)</name>
        <dbReference type="ChEBI" id="CHEBI:29105"/>
        <label>2</label>
    </ligand>
</feature>
<dbReference type="InterPro" id="IPR017850">
    <property type="entry name" value="Alkaline_phosphatase_core_sf"/>
</dbReference>
<dbReference type="InterPro" id="IPR018299">
    <property type="entry name" value="Alkaline_phosphatase_AS"/>
</dbReference>
<evidence type="ECO:0000256" key="7">
    <source>
        <dbReference type="PIRSR" id="PIRSR601952-1"/>
    </source>
</evidence>
<feature type="binding site" evidence="8">
    <location>
        <position position="263"/>
    </location>
    <ligand>
        <name>Zn(2+)</name>
        <dbReference type="ChEBI" id="CHEBI:29105"/>
        <label>2</label>
    </ligand>
</feature>
<dbReference type="InterPro" id="IPR001952">
    <property type="entry name" value="Alkaline_phosphatase"/>
</dbReference>
<name>A0A1I0DEI0_THASX</name>
<keyword evidence="2" id="KW-0597">Phosphoprotein</keyword>
<dbReference type="STRING" id="349064.SAMN05660429_01474"/>
<feature type="signal peptide" evidence="10">
    <location>
        <begin position="1"/>
        <end position="23"/>
    </location>
</feature>
<keyword evidence="6 8" id="KW-0460">Magnesium</keyword>
<dbReference type="SUPFAM" id="SSF53649">
    <property type="entry name" value="Alkaline phosphatase-like"/>
    <property type="match status" value="1"/>
</dbReference>
<comment type="cofactor">
    <cofactor evidence="8">
        <name>Zn(2+)</name>
        <dbReference type="ChEBI" id="CHEBI:29105"/>
    </cofactor>
    <text evidence="8">Binds 2 Zn(2+) ions.</text>
</comment>
<keyword evidence="4" id="KW-0378">Hydrolase</keyword>
<feature type="binding site" evidence="8">
    <location>
        <position position="136"/>
    </location>
    <ligand>
        <name>Mg(2+)</name>
        <dbReference type="ChEBI" id="CHEBI:18420"/>
    </ligand>
</feature>
<dbReference type="Proteomes" id="UP000199308">
    <property type="component" value="Unassembled WGS sequence"/>
</dbReference>
<dbReference type="SMART" id="SM00098">
    <property type="entry name" value="alkPPc"/>
    <property type="match status" value="1"/>
</dbReference>
<accession>A0A1I0DEI0</accession>
<evidence type="ECO:0000313" key="11">
    <source>
        <dbReference type="EMBL" id="SET30442.1"/>
    </source>
</evidence>
<evidence type="ECO:0000256" key="10">
    <source>
        <dbReference type="SAM" id="SignalP"/>
    </source>
</evidence>
<evidence type="ECO:0000256" key="8">
    <source>
        <dbReference type="PIRSR" id="PIRSR601952-2"/>
    </source>
</evidence>
<evidence type="ECO:0000256" key="2">
    <source>
        <dbReference type="ARBA" id="ARBA00022553"/>
    </source>
</evidence>
<feature type="active site" description="Phosphoserine intermediate" evidence="7">
    <location>
        <position position="85"/>
    </location>
</feature>
<dbReference type="RefSeq" id="WP_093328889.1">
    <property type="nucleotide sequence ID" value="NZ_AP027363.1"/>
</dbReference>
<dbReference type="CDD" id="cd16012">
    <property type="entry name" value="ALP"/>
    <property type="match status" value="1"/>
</dbReference>
<dbReference type="GO" id="GO:0004035">
    <property type="term" value="F:alkaline phosphatase activity"/>
    <property type="evidence" value="ECO:0007669"/>
    <property type="project" value="TreeGrafter"/>
</dbReference>
<feature type="binding site" evidence="8">
    <location>
        <position position="36"/>
    </location>
    <ligand>
        <name>Mg(2+)</name>
        <dbReference type="ChEBI" id="CHEBI:18420"/>
    </ligand>
</feature>
<evidence type="ECO:0000256" key="6">
    <source>
        <dbReference type="ARBA" id="ARBA00022842"/>
    </source>
</evidence>
<feature type="binding site" evidence="8">
    <location>
        <position position="36"/>
    </location>
    <ligand>
        <name>Zn(2+)</name>
        <dbReference type="ChEBI" id="CHEBI:29105"/>
        <label>2</label>
    </ligand>
</feature>
<proteinExistence type="inferred from homology"/>
<feature type="binding site" evidence="8">
    <location>
        <position position="138"/>
    </location>
    <ligand>
        <name>Mg(2+)</name>
        <dbReference type="ChEBI" id="CHEBI:18420"/>
    </ligand>
</feature>
<comment type="cofactor">
    <cofactor evidence="8">
        <name>Mg(2+)</name>
        <dbReference type="ChEBI" id="CHEBI:18420"/>
    </cofactor>
    <text evidence="8">Binds 1 Mg(2+) ion.</text>
</comment>
<evidence type="ECO:0000256" key="1">
    <source>
        <dbReference type="ARBA" id="ARBA00005984"/>
    </source>
</evidence>
<dbReference type="Gene3D" id="3.40.720.10">
    <property type="entry name" value="Alkaline Phosphatase, subunit A"/>
    <property type="match status" value="1"/>
</dbReference>
<keyword evidence="10" id="KW-0732">Signal</keyword>
<sequence length="439" mass="47979">MTSLLKRVRISLLGALIVFPAFSAEKPQNIIMVVADGMGPNYVAAYRYYMDNPNTPMVETTVFDKYLVGSNSTYPHKVSGYVTDSAASATALATGVKTYNGAIGVDINKKPLESVLVAAKKQGKKTGIVVTSQINHATPASYMAHNEHRRNYNAIADQYIDNGINADVMLGGGWAYFIRDDRNLVAEFKAKGFQYIDAYEQLDSTNKTKPLLGLFADKGLPFAIDDNNPTRLAKLTGTALKHLKNDKGYFLLVEASQVDWAGHGNDIAAAMAEMHDLAKTIELLEGYVKQHPNTLVVLTADHETGGMSLARDGDYAWNPDQVKQVTASADKIADAFLSQRLSTDDITALFGSELTRDEIKLINRAQTMLSPTLKGQKRTRELSKTIKSIIDLRSNTGWTSSGHTAADVPVYAFGHSATQFAGAKDNTDMAKILFQLIRE</sequence>
<dbReference type="PANTHER" id="PTHR11596:SF5">
    <property type="entry name" value="ALKALINE PHOSPHATASE"/>
    <property type="match status" value="1"/>
</dbReference>
<feature type="binding site" evidence="8">
    <location>
        <position position="403"/>
    </location>
    <ligand>
        <name>Zn(2+)</name>
        <dbReference type="ChEBI" id="CHEBI:29105"/>
        <label>2</label>
    </ligand>
</feature>
<organism evidence="11 12">
    <name type="scientific">Thalassotalea agarivorans</name>
    <name type="common">Thalassomonas agarivorans</name>
    <dbReference type="NCBI Taxonomy" id="349064"/>
    <lineage>
        <taxon>Bacteria</taxon>
        <taxon>Pseudomonadati</taxon>
        <taxon>Pseudomonadota</taxon>
        <taxon>Gammaproteobacteria</taxon>
        <taxon>Alteromonadales</taxon>
        <taxon>Colwelliaceae</taxon>
        <taxon>Thalassotalea</taxon>
    </lineage>
</organism>
<feature type="binding site" evidence="8">
    <location>
        <position position="301"/>
    </location>
    <ligand>
        <name>Zn(2+)</name>
        <dbReference type="ChEBI" id="CHEBI:29105"/>
        <label>2</label>
    </ligand>
</feature>